<name>A0ABT2IWU9_9FLAO</name>
<reference evidence="1 2" key="1">
    <citation type="submission" date="2022-09" db="EMBL/GenBank/DDBJ databases">
        <title>Chryseobacterium oleae sp.nov., isolated from the inter-root soil of Pyrola calliantha H. Andr. in Tibet.</title>
        <authorList>
            <person name="Li Z."/>
        </authorList>
    </citation>
    <scope>NUCLEOTIDE SEQUENCE [LARGE SCALE GENOMIC DNA]</scope>
    <source>
        <strain evidence="2">pc1-10</strain>
    </source>
</reference>
<organism evidence="1 2">
    <name type="scientific">Chryseobacterium herbae</name>
    <dbReference type="NCBI Taxonomy" id="2976476"/>
    <lineage>
        <taxon>Bacteria</taxon>
        <taxon>Pseudomonadati</taxon>
        <taxon>Bacteroidota</taxon>
        <taxon>Flavobacteriia</taxon>
        <taxon>Flavobacteriales</taxon>
        <taxon>Weeksellaceae</taxon>
        <taxon>Chryseobacterium group</taxon>
        <taxon>Chryseobacterium</taxon>
    </lineage>
</organism>
<comment type="caution">
    <text evidence="1">The sequence shown here is derived from an EMBL/GenBank/DDBJ whole genome shotgun (WGS) entry which is preliminary data.</text>
</comment>
<dbReference type="EMBL" id="JAOAMU010000005">
    <property type="protein sequence ID" value="MCT2563302.1"/>
    <property type="molecule type" value="Genomic_DNA"/>
</dbReference>
<dbReference type="Proteomes" id="UP001525566">
    <property type="component" value="Unassembled WGS sequence"/>
</dbReference>
<gene>
    <name evidence="1" type="ORF">N0B48_15515</name>
</gene>
<accession>A0ABT2IWU9</accession>
<evidence type="ECO:0008006" key="3">
    <source>
        <dbReference type="Google" id="ProtNLM"/>
    </source>
</evidence>
<proteinExistence type="predicted"/>
<sequence>MKNKLPFFSLVLSLGVLGQSVEIVPTTENYGSNGIVYNNSLFFSKSGILLKFDGTSITGLPVPMYNNQPIEGKLDGSMFVYNNKLCYSYDYIHNPNHLFEYLNQDYFITYDGTTQNVFLNPDFVFSYRGIQIGDNGSEYEPVLYQGKLILKGANSSPRVGQSYSLPSVPHIYSFDGQSLTKINNLNINNSTPTWHDQKLGDWALVFNNELYFCYATGTTPISSDRIAKFDGTNITVLDGNSPYKGGIFNLNNALYFKLMYTTQSTPGGPWLYYHLANYTPATNTLSYFFMQPYNAEWSQFKPVIDNSKAYTIIDNKLSIFDGTGGTQINKVAVTDKGIVGRPVLFGNNIYFQYQDSNNKYLLGKYSAGNISLVQNLSTSDTGIGKSFIEFNGNLFFMYTSGSINYLAKYDGQNMTVMPNPDNGQGVQDSEFVVYGNDLYFPYKNAAGIINLAKYGTTVLNTNEALKETGVSVFKEGSGFSIVSKTEKIAKIEVLDASGRKILNAKTNTQKYSFEIGTHGVFIVNVTLNSGKVSTLKVRN</sequence>
<evidence type="ECO:0000313" key="1">
    <source>
        <dbReference type="EMBL" id="MCT2563302.1"/>
    </source>
</evidence>
<protein>
    <recommendedName>
        <fullName evidence="3">Por secretion system C-terminal sorting domain-containing protein</fullName>
    </recommendedName>
</protein>
<keyword evidence="2" id="KW-1185">Reference proteome</keyword>
<dbReference type="RefSeq" id="WP_259839695.1">
    <property type="nucleotide sequence ID" value="NZ_JAOAMU010000005.1"/>
</dbReference>
<evidence type="ECO:0000313" key="2">
    <source>
        <dbReference type="Proteomes" id="UP001525566"/>
    </source>
</evidence>